<dbReference type="InterPro" id="IPR039793">
    <property type="entry name" value="UROS/Hem4"/>
</dbReference>
<keyword evidence="4" id="KW-0456">Lyase</keyword>
<dbReference type="InterPro" id="IPR016032">
    <property type="entry name" value="Sig_transdc_resp-reg_C-effctor"/>
</dbReference>
<dbReference type="InterPro" id="IPR003754">
    <property type="entry name" value="4pyrrol_synth_uPrphyn_synth"/>
</dbReference>
<evidence type="ECO:0000313" key="5">
    <source>
        <dbReference type="Proteomes" id="UP001219037"/>
    </source>
</evidence>
<evidence type="ECO:0000256" key="1">
    <source>
        <dbReference type="ARBA" id="ARBA00023125"/>
    </source>
</evidence>
<dbReference type="Proteomes" id="UP001219037">
    <property type="component" value="Chromosome"/>
</dbReference>
<dbReference type="PROSITE" id="PS51755">
    <property type="entry name" value="OMPR_PHOB"/>
    <property type="match status" value="1"/>
</dbReference>
<dbReference type="InterPro" id="IPR036388">
    <property type="entry name" value="WH-like_DNA-bd_sf"/>
</dbReference>
<dbReference type="NCBIfam" id="NF005568">
    <property type="entry name" value="PRK07239.1"/>
    <property type="match status" value="1"/>
</dbReference>
<dbReference type="Gene3D" id="3.40.50.10090">
    <property type="match status" value="2"/>
</dbReference>
<dbReference type="PANTHER" id="PTHR40082">
    <property type="entry name" value="BLR5956 PROTEIN"/>
    <property type="match status" value="1"/>
</dbReference>
<proteinExistence type="predicted"/>
<organism evidence="4 5">
    <name type="scientific">Citricoccus muralis</name>
    <dbReference type="NCBI Taxonomy" id="169134"/>
    <lineage>
        <taxon>Bacteria</taxon>
        <taxon>Bacillati</taxon>
        <taxon>Actinomycetota</taxon>
        <taxon>Actinomycetes</taxon>
        <taxon>Micrococcales</taxon>
        <taxon>Micrococcaceae</taxon>
        <taxon>Citricoccus</taxon>
    </lineage>
</organism>
<accession>A0ABY8H665</accession>
<evidence type="ECO:0000256" key="2">
    <source>
        <dbReference type="PROSITE-ProRule" id="PRU01091"/>
    </source>
</evidence>
<protein>
    <submittedName>
        <fullName evidence="4">Uroporphyrinogen-III synthase</fullName>
        <ecNumber evidence="4">4.2.1.75</ecNumber>
    </submittedName>
</protein>
<keyword evidence="1 2" id="KW-0238">DNA-binding</keyword>
<dbReference type="EMBL" id="CP121252">
    <property type="protein sequence ID" value="WFP16153.1"/>
    <property type="molecule type" value="Genomic_DNA"/>
</dbReference>
<dbReference type="Pfam" id="PF00486">
    <property type="entry name" value="Trans_reg_C"/>
    <property type="match status" value="1"/>
</dbReference>
<dbReference type="InterPro" id="IPR036108">
    <property type="entry name" value="4pyrrol_syn_uPrphyn_synt_sf"/>
</dbReference>
<name>A0ABY8H665_9MICC</name>
<gene>
    <name evidence="4" type="ORF">P8192_12260</name>
</gene>
<feature type="domain" description="OmpR/PhoB-type" evidence="3">
    <location>
        <begin position="291"/>
        <end position="385"/>
    </location>
</feature>
<dbReference type="Gene3D" id="1.10.10.10">
    <property type="entry name" value="Winged helix-like DNA-binding domain superfamily/Winged helix DNA-binding domain"/>
    <property type="match status" value="1"/>
</dbReference>
<reference evidence="4 5" key="1">
    <citation type="submission" date="2023-04" db="EMBL/GenBank/DDBJ databases">
        <title>Funneling lignin-derived compounds into biodiesel using alkali-halophilic Citricoccus sp. P2.</title>
        <authorList>
            <person name="Luo C.-B."/>
        </authorList>
    </citation>
    <scope>NUCLEOTIDE SEQUENCE [LARGE SCALE GENOMIC DNA]</scope>
    <source>
        <strain evidence="4 5">P2</strain>
    </source>
</reference>
<dbReference type="SMART" id="SM00862">
    <property type="entry name" value="Trans_reg_C"/>
    <property type="match status" value="1"/>
</dbReference>
<dbReference type="EC" id="4.2.1.75" evidence="4"/>
<dbReference type="SUPFAM" id="SSF46894">
    <property type="entry name" value="C-terminal effector domain of the bipartite response regulators"/>
    <property type="match status" value="1"/>
</dbReference>
<dbReference type="CDD" id="cd00383">
    <property type="entry name" value="trans_reg_C"/>
    <property type="match status" value="1"/>
</dbReference>
<dbReference type="RefSeq" id="WP_278157311.1">
    <property type="nucleotide sequence ID" value="NZ_CP121252.1"/>
</dbReference>
<feature type="DNA-binding region" description="OmpR/PhoB-type" evidence="2">
    <location>
        <begin position="291"/>
        <end position="385"/>
    </location>
</feature>
<dbReference type="InterPro" id="IPR001867">
    <property type="entry name" value="OmpR/PhoB-type_DNA-bd"/>
</dbReference>
<dbReference type="PANTHER" id="PTHR40082:SF1">
    <property type="entry name" value="BLR5956 PROTEIN"/>
    <property type="match status" value="1"/>
</dbReference>
<dbReference type="GO" id="GO:0004852">
    <property type="term" value="F:uroporphyrinogen-III synthase activity"/>
    <property type="evidence" value="ECO:0007669"/>
    <property type="project" value="UniProtKB-EC"/>
</dbReference>
<keyword evidence="5" id="KW-1185">Reference proteome</keyword>
<sequence>MSAAHQPACSEPDLRAGSALPQTLAGFRIGVTSDRRSEELISAFRRRGAEVMHAPALRIAPLTESVSLQQDTYKVIDVKPDYAIITTAYGMRRWVEAADTYGVWSELRDVLERATILVRGPKARGAVRASGLDDDGAAEDERTDTVLDMLIQRDIAGKTVVLQLHGMADHGHIRRLEDAGARVVTVMPYTWARPAEDNALLRMIDAVIERQLDVLTFTAAPAVEAFLGVARQYRKHEELVEALKTDVICAGVGGVTVAPLTEIGIETVIPDRWRLGAMIKKVCDHLERHHALRLQTQYGPVELRGVQLTIPEVSEAPVRLAPGPLALLRALVEAEGSVLSREHLLEKVRYCDSGHALEMWVSRLRRAIPADLIQTVVKRGYRIKV</sequence>
<dbReference type="SUPFAM" id="SSF69618">
    <property type="entry name" value="HemD-like"/>
    <property type="match status" value="1"/>
</dbReference>
<dbReference type="CDD" id="cd06578">
    <property type="entry name" value="HemD"/>
    <property type="match status" value="1"/>
</dbReference>
<evidence type="ECO:0000259" key="3">
    <source>
        <dbReference type="PROSITE" id="PS51755"/>
    </source>
</evidence>
<dbReference type="Pfam" id="PF02602">
    <property type="entry name" value="HEM4"/>
    <property type="match status" value="1"/>
</dbReference>
<evidence type="ECO:0000313" key="4">
    <source>
        <dbReference type="EMBL" id="WFP16153.1"/>
    </source>
</evidence>